<dbReference type="InterPro" id="IPR052351">
    <property type="entry name" value="Ornithine_N-alpha-AT"/>
</dbReference>
<evidence type="ECO:0000256" key="8">
    <source>
        <dbReference type="ARBA" id="ARBA00039866"/>
    </source>
</evidence>
<keyword evidence="3" id="KW-0808">Transferase</keyword>
<evidence type="ECO:0000256" key="3">
    <source>
        <dbReference type="ARBA" id="ARBA00022679"/>
    </source>
</evidence>
<dbReference type="Pfam" id="PF13444">
    <property type="entry name" value="Acetyltransf_5"/>
    <property type="match status" value="1"/>
</dbReference>
<keyword evidence="2" id="KW-0444">Lipid biosynthesis</keyword>
<comment type="pathway">
    <text evidence="1">Lipid metabolism.</text>
</comment>
<dbReference type="EC" id="2.3.2.30" evidence="7"/>
<organism evidence="11 12">
    <name type="scientific">Citreimonas salinaria</name>
    <dbReference type="NCBI Taxonomy" id="321339"/>
    <lineage>
        <taxon>Bacteria</taxon>
        <taxon>Pseudomonadati</taxon>
        <taxon>Pseudomonadota</taxon>
        <taxon>Alphaproteobacteria</taxon>
        <taxon>Rhodobacterales</taxon>
        <taxon>Roseobacteraceae</taxon>
        <taxon>Citreimonas</taxon>
    </lineage>
</organism>
<keyword evidence="12" id="KW-1185">Reference proteome</keyword>
<comment type="catalytic activity">
    <reaction evidence="10">
        <text>a (3R)-hydroxyacyl-[ACP] + L-ornithine = a lyso-ornithine lipid + holo-[ACP] + H(+)</text>
        <dbReference type="Rhea" id="RHEA:20633"/>
        <dbReference type="Rhea" id="RHEA-COMP:9685"/>
        <dbReference type="Rhea" id="RHEA-COMP:9945"/>
        <dbReference type="ChEBI" id="CHEBI:15378"/>
        <dbReference type="ChEBI" id="CHEBI:46911"/>
        <dbReference type="ChEBI" id="CHEBI:64479"/>
        <dbReference type="ChEBI" id="CHEBI:78827"/>
        <dbReference type="ChEBI" id="CHEBI:138482"/>
        <dbReference type="EC" id="2.3.2.30"/>
    </reaction>
    <physiologicalReaction direction="left-to-right" evidence="10">
        <dbReference type="Rhea" id="RHEA:20634"/>
    </physiologicalReaction>
</comment>
<keyword evidence="4" id="KW-0443">Lipid metabolism</keyword>
<dbReference type="PANTHER" id="PTHR37323:SF1">
    <property type="entry name" value="L-ORNITHINE N(ALPHA)-ACYLTRANSFERASE"/>
    <property type="match status" value="1"/>
</dbReference>
<sequence length="260" mass="28851">MTDAATLTGPAPQTGFSVRLAETRADIEAAQRLRYAVFVEELGGDGPLVDHAARLERDRFDPFFDHLILTLADAPGQVVGVYRLLRDEAAARAGQFYSEDEYDLAPLKRSGRRLLELGRSCLHPDHRGGAALYALWQGLADYVFDHRIEILFGVASFHGTDPQRLAAPLSLLHHRHLAPEPLRVRARQCQPMDLLPEATLDRRAAMLQVPALIKSYLRMGGFVGEGAFVDDAFNTTDVCLVMDTTRLDRAASARYTRGRV</sequence>
<evidence type="ECO:0000256" key="6">
    <source>
        <dbReference type="ARBA" id="ARBA00038095"/>
    </source>
</evidence>
<dbReference type="STRING" id="321339.SAMN05444340_105181"/>
<accession>A0A1H3INZ6</accession>
<evidence type="ECO:0000313" key="11">
    <source>
        <dbReference type="EMBL" id="SDY29327.1"/>
    </source>
</evidence>
<dbReference type="OrthoDB" id="9787072at2"/>
<reference evidence="11 12" key="1">
    <citation type="submission" date="2016-10" db="EMBL/GenBank/DDBJ databases">
        <authorList>
            <person name="de Groot N.N."/>
        </authorList>
    </citation>
    <scope>NUCLEOTIDE SEQUENCE [LARGE SCALE GENOMIC DNA]</scope>
    <source>
        <strain evidence="11 12">DSM 26880</strain>
    </source>
</reference>
<dbReference type="GO" id="GO:0006629">
    <property type="term" value="P:lipid metabolic process"/>
    <property type="evidence" value="ECO:0007669"/>
    <property type="project" value="UniProtKB-KW"/>
</dbReference>
<protein>
    <recommendedName>
        <fullName evidence="8">L-ornithine N(alpha)-acyltransferase</fullName>
        <ecNumber evidence="7">2.3.2.30</ecNumber>
    </recommendedName>
</protein>
<evidence type="ECO:0000313" key="12">
    <source>
        <dbReference type="Proteomes" id="UP000199286"/>
    </source>
</evidence>
<evidence type="ECO:0000256" key="10">
    <source>
        <dbReference type="ARBA" id="ARBA00047785"/>
    </source>
</evidence>
<dbReference type="Proteomes" id="UP000199286">
    <property type="component" value="Unassembled WGS sequence"/>
</dbReference>
<dbReference type="InterPro" id="IPR016181">
    <property type="entry name" value="Acyl_CoA_acyltransferase"/>
</dbReference>
<evidence type="ECO:0000256" key="4">
    <source>
        <dbReference type="ARBA" id="ARBA00023098"/>
    </source>
</evidence>
<dbReference type="RefSeq" id="WP_089882256.1">
    <property type="nucleotide sequence ID" value="NZ_FNPF01000005.1"/>
</dbReference>
<evidence type="ECO:0000256" key="9">
    <source>
        <dbReference type="ARBA" id="ARBA00045724"/>
    </source>
</evidence>
<proteinExistence type="inferred from homology"/>
<name>A0A1H3INZ6_9RHOB</name>
<dbReference type="SUPFAM" id="SSF55729">
    <property type="entry name" value="Acyl-CoA N-acyltransferases (Nat)"/>
    <property type="match status" value="1"/>
</dbReference>
<evidence type="ECO:0000256" key="2">
    <source>
        <dbReference type="ARBA" id="ARBA00022516"/>
    </source>
</evidence>
<gene>
    <name evidence="11" type="ORF">SAMN05444340_105181</name>
</gene>
<evidence type="ECO:0000256" key="5">
    <source>
        <dbReference type="ARBA" id="ARBA00023315"/>
    </source>
</evidence>
<evidence type="ECO:0000256" key="1">
    <source>
        <dbReference type="ARBA" id="ARBA00005189"/>
    </source>
</evidence>
<dbReference type="PANTHER" id="PTHR37323">
    <property type="entry name" value="GCN5-RELATED N-ACETYLTRANSFERASE"/>
    <property type="match status" value="1"/>
</dbReference>
<comment type="similarity">
    <text evidence="6">Belongs to the acetyltransferase family. OlsB subfamily.</text>
</comment>
<dbReference type="AlphaFoldDB" id="A0A1H3INZ6"/>
<dbReference type="Gene3D" id="3.40.630.30">
    <property type="match status" value="1"/>
</dbReference>
<comment type="function">
    <text evidence="9">Catalyzes the first step in the biosynthesis of ornithine lipids, which are phosphorus-free membrane lipids. Catalyzes the 3-hydroxyacyl-acyl carrier protein-dependent acylation of ornithine to form lyso-ornithine lipid (LOL).</text>
</comment>
<dbReference type="GO" id="GO:0043810">
    <property type="term" value="F:ornithine-acyl [acyl carrier protein] N-acyltransferase activity"/>
    <property type="evidence" value="ECO:0007669"/>
    <property type="project" value="UniProtKB-EC"/>
</dbReference>
<evidence type="ECO:0000256" key="7">
    <source>
        <dbReference type="ARBA" id="ARBA00039058"/>
    </source>
</evidence>
<dbReference type="EMBL" id="FNPF01000005">
    <property type="protein sequence ID" value="SDY29327.1"/>
    <property type="molecule type" value="Genomic_DNA"/>
</dbReference>
<keyword evidence="5" id="KW-0012">Acyltransferase</keyword>